<dbReference type="RefSeq" id="WP_205356936.1">
    <property type="nucleotide sequence ID" value="NZ_JADKYB010000005.1"/>
</dbReference>
<feature type="transmembrane region" description="Helical" evidence="2">
    <location>
        <begin position="361"/>
        <end position="379"/>
    </location>
</feature>
<sequence length="881" mass="93935">MAPKTFPPGAVARLRAALLAACVTAVTFCAGDAIARQYPFGFRTRDVNDLGNQFVPFHAHLWDLLHGKADGGILLNWQSGYGTSFLPDLGTYVSSPFALLVGLFPRDQIDLAVYVITVLKTASAAAAMACLLLALRPGRWWAAGLLGTSYALCGWTLMQASYNPMWLDGLIAFPMLCMVGEWARQRRRPVLSVVVVALWWTANFYTAYMATMGAALVLIARLITDTESGATVWEKLFAVGRAAISVVLGIGLTAPLLLTIVKGTKLAYPGLVRDFQPVNGSDLLIRLLPGTYGFSTPSMYVDAAALLLAFALPFHPQVPRRTRVVWSVMVVAVAASFDWKPTHLLWHAFTTPNGSPYRQTFVFSGMLVIAAWFAVAHGLPSPRQIGGAAGVLVAVVAVAVLTADKGLAGPGAYPGVALGLAASAGALLLLRRSERLGRAAPAAIAIGVLLVTQMGQSALSNAWMDRKRVAAFDKYPVWGKRQTWQRQQIETADAWPDYRTDPGREQTVGNDPLAVGGQGAQYYSSLTPDIWTNTLASLGGGWTSRGRSLQSLDNPVTDILFSVGARLHSVPGPNRKDAVPETAPPTVTREQVPPLVTVHEKAPAAAYGVSPYTNQQLLLGSRVYTPGKMRLLDPQGHLLHPDALGHYAVTGTVGDAQGSTYKVESSCPAGTRIYFWAPYATADVHLTGHQQVKYIGSYPTHRAVVQQLGTASRHRKFTAWVRVYEPGTLNALGVGCLDMRRLAAAERRLAAGAATQVHVTDDGISAQLPAGSRGYAVVATPDISGWNCSTTGGGASRPAQPYLGLLSVPLDGRATGISCSFTPPGLRAGEAIGGASLVGVAAVAAYTWWRGRRLTRNGESEVPEEEKEMTVGTAMADHPVV</sequence>
<evidence type="ECO:0000256" key="2">
    <source>
        <dbReference type="SAM" id="Phobius"/>
    </source>
</evidence>
<reference evidence="4 5" key="1">
    <citation type="submission" date="2021-01" db="EMBL/GenBank/DDBJ databases">
        <title>Streptomyces acididurans sp. nov., isolated from a peat swamp forest soil.</title>
        <authorList>
            <person name="Chantavorakit T."/>
            <person name="Duangmal K."/>
        </authorList>
    </citation>
    <scope>NUCLEOTIDE SEQUENCE [LARGE SCALE GENOMIC DNA]</scope>
    <source>
        <strain evidence="4 5">KK5PA1</strain>
    </source>
</reference>
<dbReference type="InterPro" id="IPR018580">
    <property type="entry name" value="Uncharacterised_YfhO"/>
</dbReference>
<dbReference type="PANTHER" id="PTHR38454:SF1">
    <property type="entry name" value="INTEGRAL MEMBRANE PROTEIN"/>
    <property type="match status" value="1"/>
</dbReference>
<proteinExistence type="predicted"/>
<evidence type="ECO:0000313" key="5">
    <source>
        <dbReference type="Proteomes" id="UP000749040"/>
    </source>
</evidence>
<dbReference type="PANTHER" id="PTHR38454">
    <property type="entry name" value="INTEGRAL MEMBRANE PROTEIN-RELATED"/>
    <property type="match status" value="1"/>
</dbReference>
<keyword evidence="2" id="KW-1133">Transmembrane helix</keyword>
<dbReference type="Pfam" id="PF09586">
    <property type="entry name" value="YfhO"/>
    <property type="match status" value="1"/>
</dbReference>
<keyword evidence="2" id="KW-0812">Transmembrane</keyword>
<dbReference type="Proteomes" id="UP000749040">
    <property type="component" value="Unassembled WGS sequence"/>
</dbReference>
<keyword evidence="2" id="KW-0472">Membrane</keyword>
<dbReference type="EMBL" id="JADKYB010000005">
    <property type="protein sequence ID" value="MBM9505070.1"/>
    <property type="molecule type" value="Genomic_DNA"/>
</dbReference>
<gene>
    <name evidence="4" type="ORF">ITX44_11055</name>
</gene>
<feature type="transmembrane region" description="Helical" evidence="2">
    <location>
        <begin position="292"/>
        <end position="312"/>
    </location>
</feature>
<feature type="chain" id="PRO_5045716864" evidence="3">
    <location>
        <begin position="36"/>
        <end position="881"/>
    </location>
</feature>
<evidence type="ECO:0000313" key="4">
    <source>
        <dbReference type="EMBL" id="MBM9505070.1"/>
    </source>
</evidence>
<feature type="transmembrane region" description="Helical" evidence="2">
    <location>
        <begin position="111"/>
        <end position="134"/>
    </location>
</feature>
<protein>
    <submittedName>
        <fullName evidence="4">YfhO family protein</fullName>
    </submittedName>
</protein>
<feature type="transmembrane region" description="Helical" evidence="2">
    <location>
        <begin position="442"/>
        <end position="464"/>
    </location>
</feature>
<keyword evidence="3" id="KW-0732">Signal</keyword>
<feature type="transmembrane region" description="Helical" evidence="2">
    <location>
        <begin position="386"/>
        <end position="405"/>
    </location>
</feature>
<feature type="transmembrane region" description="Helical" evidence="2">
    <location>
        <begin position="236"/>
        <end position="261"/>
    </location>
</feature>
<evidence type="ECO:0000256" key="1">
    <source>
        <dbReference type="SAM" id="MobiDB-lite"/>
    </source>
</evidence>
<feature type="transmembrane region" description="Helical" evidence="2">
    <location>
        <begin position="140"/>
        <end position="158"/>
    </location>
</feature>
<feature type="transmembrane region" description="Helical" evidence="2">
    <location>
        <begin position="411"/>
        <end position="430"/>
    </location>
</feature>
<feature type="signal peptide" evidence="3">
    <location>
        <begin position="1"/>
        <end position="35"/>
    </location>
</feature>
<accession>A0ABS2TS25</accession>
<name>A0ABS2TS25_9ACTN</name>
<keyword evidence="5" id="KW-1185">Reference proteome</keyword>
<feature type="transmembrane region" description="Helical" evidence="2">
    <location>
        <begin position="204"/>
        <end position="224"/>
    </location>
</feature>
<comment type="caution">
    <text evidence="4">The sequence shown here is derived from an EMBL/GenBank/DDBJ whole genome shotgun (WGS) entry which is preliminary data.</text>
</comment>
<feature type="transmembrane region" description="Helical" evidence="2">
    <location>
        <begin position="324"/>
        <end position="341"/>
    </location>
</feature>
<feature type="region of interest" description="Disordered" evidence="1">
    <location>
        <begin position="857"/>
        <end position="881"/>
    </location>
</feature>
<organism evidence="4 5">
    <name type="scientific">Actinacidiphila acididurans</name>
    <dbReference type="NCBI Taxonomy" id="2784346"/>
    <lineage>
        <taxon>Bacteria</taxon>
        <taxon>Bacillati</taxon>
        <taxon>Actinomycetota</taxon>
        <taxon>Actinomycetes</taxon>
        <taxon>Kitasatosporales</taxon>
        <taxon>Streptomycetaceae</taxon>
        <taxon>Actinacidiphila</taxon>
    </lineage>
</organism>
<evidence type="ECO:0000256" key="3">
    <source>
        <dbReference type="SAM" id="SignalP"/>
    </source>
</evidence>